<dbReference type="EMBL" id="CP042914">
    <property type="protein sequence ID" value="QEG41997.1"/>
    <property type="molecule type" value="Genomic_DNA"/>
</dbReference>
<feature type="compositionally biased region" description="Low complexity" evidence="1">
    <location>
        <begin position="25"/>
        <end position="38"/>
    </location>
</feature>
<protein>
    <submittedName>
        <fullName evidence="2">Uncharacterized protein</fullName>
    </submittedName>
</protein>
<name>A0A5B9QSB2_9BACT</name>
<feature type="compositionally biased region" description="Basic and acidic residues" evidence="1">
    <location>
        <begin position="52"/>
        <end position="80"/>
    </location>
</feature>
<proteinExistence type="predicted"/>
<accession>A0A5B9QSB2</accession>
<dbReference type="AlphaFoldDB" id="A0A5B9QSB2"/>
<organism evidence="2 3">
    <name type="scientific">Roseimaritima ulvae</name>
    <dbReference type="NCBI Taxonomy" id="980254"/>
    <lineage>
        <taxon>Bacteria</taxon>
        <taxon>Pseudomonadati</taxon>
        <taxon>Planctomycetota</taxon>
        <taxon>Planctomycetia</taxon>
        <taxon>Pirellulales</taxon>
        <taxon>Pirellulaceae</taxon>
        <taxon>Roseimaritima</taxon>
    </lineage>
</organism>
<evidence type="ECO:0000313" key="2">
    <source>
        <dbReference type="EMBL" id="QEG41997.1"/>
    </source>
</evidence>
<evidence type="ECO:0000256" key="1">
    <source>
        <dbReference type="SAM" id="MobiDB-lite"/>
    </source>
</evidence>
<feature type="region of interest" description="Disordered" evidence="1">
    <location>
        <begin position="25"/>
        <end position="105"/>
    </location>
</feature>
<dbReference type="KEGG" id="rul:UC8_40260"/>
<dbReference type="Proteomes" id="UP000325286">
    <property type="component" value="Chromosome"/>
</dbReference>
<keyword evidence="3" id="KW-1185">Reference proteome</keyword>
<gene>
    <name evidence="2" type="ORF">UC8_40260</name>
</gene>
<reference evidence="2 3" key="1">
    <citation type="submission" date="2019-08" db="EMBL/GenBank/DDBJ databases">
        <title>Deep-cultivation of Planctomycetes and their phenomic and genomic characterization uncovers novel biology.</title>
        <authorList>
            <person name="Wiegand S."/>
            <person name="Jogler M."/>
            <person name="Boedeker C."/>
            <person name="Pinto D."/>
            <person name="Vollmers J."/>
            <person name="Rivas-Marin E."/>
            <person name="Kohn T."/>
            <person name="Peeters S.H."/>
            <person name="Heuer A."/>
            <person name="Rast P."/>
            <person name="Oberbeckmann S."/>
            <person name="Bunk B."/>
            <person name="Jeske O."/>
            <person name="Meyerdierks A."/>
            <person name="Storesund J.E."/>
            <person name="Kallscheuer N."/>
            <person name="Luecker S."/>
            <person name="Lage O.M."/>
            <person name="Pohl T."/>
            <person name="Merkel B.J."/>
            <person name="Hornburger P."/>
            <person name="Mueller R.-W."/>
            <person name="Bruemmer F."/>
            <person name="Labrenz M."/>
            <person name="Spormann A.M."/>
            <person name="Op den Camp H."/>
            <person name="Overmann J."/>
            <person name="Amann R."/>
            <person name="Jetten M.S.M."/>
            <person name="Mascher T."/>
            <person name="Medema M.H."/>
            <person name="Devos D.P."/>
            <person name="Kaster A.-K."/>
            <person name="Ovreas L."/>
            <person name="Rohde M."/>
            <person name="Galperin M.Y."/>
            <person name="Jogler C."/>
        </authorList>
    </citation>
    <scope>NUCLEOTIDE SEQUENCE [LARGE SCALE GENOMIC DNA]</scope>
    <source>
        <strain evidence="2 3">UC8</strain>
    </source>
</reference>
<dbReference type="RefSeq" id="WP_068141468.1">
    <property type="nucleotide sequence ID" value="NZ_CP042914.1"/>
</dbReference>
<evidence type="ECO:0000313" key="3">
    <source>
        <dbReference type="Proteomes" id="UP000325286"/>
    </source>
</evidence>
<sequence>MNIQPSPPTAITGIAGTQRAAAKSADNDAAAAADAAQQRADKPAGIENGLAHVEKDAAAGDSEADGRQLYEPREHDHPEDGDQAPPQGRHSVSDEDTGNYLDLDA</sequence>